<dbReference type="EnsemblMetazoa" id="GBRI042671-RA">
    <property type="protein sequence ID" value="GBRI042671-PA"/>
    <property type="gene ID" value="GBRI042671"/>
</dbReference>
<reference evidence="2" key="2">
    <citation type="submission" date="2020-05" db="UniProtKB">
        <authorList>
            <consortium name="EnsemblMetazoa"/>
        </authorList>
    </citation>
    <scope>IDENTIFICATION</scope>
    <source>
        <strain evidence="2">IAEA</strain>
    </source>
</reference>
<sequence length="102" mass="11784">MESEKDMVRFLNFIKRTSPTEKTVNNGTKDYIERHARTRADRAYAGLNLLIFYVASVSLFWAVTNVLISSVYRSAPATLKISIQIDCSKRDKDENVIRQWLP</sequence>
<name>A0A1A9X386_9MUSC</name>
<organism evidence="2 3">
    <name type="scientific">Glossina brevipalpis</name>
    <dbReference type="NCBI Taxonomy" id="37001"/>
    <lineage>
        <taxon>Eukaryota</taxon>
        <taxon>Metazoa</taxon>
        <taxon>Ecdysozoa</taxon>
        <taxon>Arthropoda</taxon>
        <taxon>Hexapoda</taxon>
        <taxon>Insecta</taxon>
        <taxon>Pterygota</taxon>
        <taxon>Neoptera</taxon>
        <taxon>Endopterygota</taxon>
        <taxon>Diptera</taxon>
        <taxon>Brachycera</taxon>
        <taxon>Muscomorpha</taxon>
        <taxon>Hippoboscoidea</taxon>
        <taxon>Glossinidae</taxon>
        <taxon>Glossina</taxon>
    </lineage>
</organism>
<feature type="transmembrane region" description="Helical" evidence="1">
    <location>
        <begin position="43"/>
        <end position="63"/>
    </location>
</feature>
<keyword evidence="1" id="KW-0472">Membrane</keyword>
<dbReference type="VEuPathDB" id="VectorBase:GBRI042671"/>
<dbReference type="Proteomes" id="UP000091820">
    <property type="component" value="Unassembled WGS sequence"/>
</dbReference>
<keyword evidence="3" id="KW-1185">Reference proteome</keyword>
<accession>A0A1A9X386</accession>
<keyword evidence="1" id="KW-0812">Transmembrane</keyword>
<dbReference type="AlphaFoldDB" id="A0A1A9X386"/>
<reference evidence="3" key="1">
    <citation type="submission" date="2014-03" db="EMBL/GenBank/DDBJ databases">
        <authorList>
            <person name="Aksoy S."/>
            <person name="Warren W."/>
            <person name="Wilson R.K."/>
        </authorList>
    </citation>
    <scope>NUCLEOTIDE SEQUENCE [LARGE SCALE GENOMIC DNA]</scope>
    <source>
        <strain evidence="3">IAEA</strain>
    </source>
</reference>
<keyword evidence="1" id="KW-1133">Transmembrane helix</keyword>
<proteinExistence type="predicted"/>
<evidence type="ECO:0000313" key="3">
    <source>
        <dbReference type="Proteomes" id="UP000091820"/>
    </source>
</evidence>
<evidence type="ECO:0000256" key="1">
    <source>
        <dbReference type="SAM" id="Phobius"/>
    </source>
</evidence>
<evidence type="ECO:0000313" key="2">
    <source>
        <dbReference type="EnsemblMetazoa" id="GBRI042671-PA"/>
    </source>
</evidence>
<protein>
    <submittedName>
        <fullName evidence="2">Uncharacterized protein</fullName>
    </submittedName>
</protein>